<dbReference type="PANTHER" id="PTHR21058:SF0">
    <property type="entry name" value="6,7-DIMETHYL-8-RIBITYLLUMAZINE SYNTHASE"/>
    <property type="match status" value="1"/>
</dbReference>
<dbReference type="GO" id="GO:0000906">
    <property type="term" value="F:6,7-dimethyl-8-ribityllumazine synthase activity"/>
    <property type="evidence" value="ECO:0007669"/>
    <property type="project" value="UniProtKB-EC"/>
</dbReference>
<comment type="similarity">
    <text evidence="2">Belongs to the DMRL synthase family.</text>
</comment>
<dbReference type="PANTHER" id="PTHR21058">
    <property type="entry name" value="6,7-DIMETHYL-8-RIBITYLLUMAZINE SYNTHASE DMRL SYNTHASE LUMAZINE SYNTHASE"/>
    <property type="match status" value="1"/>
</dbReference>
<evidence type="ECO:0000256" key="3">
    <source>
        <dbReference type="ARBA" id="ARBA00012664"/>
    </source>
</evidence>
<dbReference type="EMBL" id="UINC01046966">
    <property type="protein sequence ID" value="SVB55632.1"/>
    <property type="molecule type" value="Genomic_DNA"/>
</dbReference>
<dbReference type="SUPFAM" id="SSF52121">
    <property type="entry name" value="Lumazine synthase"/>
    <property type="match status" value="1"/>
</dbReference>
<feature type="non-terminal residue" evidence="7">
    <location>
        <position position="105"/>
    </location>
</feature>
<dbReference type="GO" id="GO:0009349">
    <property type="term" value="C:riboflavin synthase complex"/>
    <property type="evidence" value="ECO:0007669"/>
    <property type="project" value="InterPro"/>
</dbReference>
<sequence length="105" mass="11051">MAMSKRFDALICLGAVIKGDTDHDKYISYSASAGIAQIAIENNLPIIFGILTTDNIDQAYDRCGGRDSKHIAAARGTEKSLGDSGEKGSVVGNVGFNTGLDAVRM</sequence>
<comment type="catalytic activity">
    <reaction evidence="6">
        <text>(2S)-2-hydroxy-3-oxobutyl phosphate + 5-amino-6-(D-ribitylamino)uracil = 6,7-dimethyl-8-(1-D-ribityl)lumazine + phosphate + 2 H2O + H(+)</text>
        <dbReference type="Rhea" id="RHEA:26152"/>
        <dbReference type="ChEBI" id="CHEBI:15377"/>
        <dbReference type="ChEBI" id="CHEBI:15378"/>
        <dbReference type="ChEBI" id="CHEBI:15934"/>
        <dbReference type="ChEBI" id="CHEBI:43474"/>
        <dbReference type="ChEBI" id="CHEBI:58201"/>
        <dbReference type="ChEBI" id="CHEBI:58830"/>
        <dbReference type="EC" id="2.5.1.78"/>
    </reaction>
</comment>
<comment type="pathway">
    <text evidence="1">Cofactor biosynthesis; riboflavin biosynthesis; riboflavin from 2-hydroxy-3-oxobutyl phosphate and 5-amino-6-(D-ribitylamino)uracil: step 1/2.</text>
</comment>
<reference evidence="7" key="1">
    <citation type="submission" date="2018-05" db="EMBL/GenBank/DDBJ databases">
        <authorList>
            <person name="Lanie J.A."/>
            <person name="Ng W.-L."/>
            <person name="Kazmierczak K.M."/>
            <person name="Andrzejewski T.M."/>
            <person name="Davidsen T.M."/>
            <person name="Wayne K.J."/>
            <person name="Tettelin H."/>
            <person name="Glass J.I."/>
            <person name="Rusch D."/>
            <person name="Podicherti R."/>
            <person name="Tsui H.-C.T."/>
            <person name="Winkler M.E."/>
        </authorList>
    </citation>
    <scope>NUCLEOTIDE SEQUENCE</scope>
</reference>
<dbReference type="Pfam" id="PF00885">
    <property type="entry name" value="DMRL_synthase"/>
    <property type="match status" value="1"/>
</dbReference>
<dbReference type="UniPathway" id="UPA00275">
    <property type="reaction ID" value="UER00404"/>
</dbReference>
<evidence type="ECO:0000256" key="2">
    <source>
        <dbReference type="ARBA" id="ARBA00007424"/>
    </source>
</evidence>
<proteinExistence type="inferred from homology"/>
<gene>
    <name evidence="7" type="ORF">METZ01_LOCUS208486</name>
</gene>
<evidence type="ECO:0000256" key="1">
    <source>
        <dbReference type="ARBA" id="ARBA00004917"/>
    </source>
</evidence>
<dbReference type="EC" id="2.5.1.78" evidence="3"/>
<dbReference type="InterPro" id="IPR002180">
    <property type="entry name" value="LS/RS"/>
</dbReference>
<accession>A0A382EZ15</accession>
<evidence type="ECO:0000256" key="5">
    <source>
        <dbReference type="ARBA" id="ARBA00022679"/>
    </source>
</evidence>
<dbReference type="InterPro" id="IPR036467">
    <property type="entry name" value="LS/RS_sf"/>
</dbReference>
<dbReference type="GO" id="GO:0009231">
    <property type="term" value="P:riboflavin biosynthetic process"/>
    <property type="evidence" value="ECO:0007669"/>
    <property type="project" value="UniProtKB-UniPathway"/>
</dbReference>
<dbReference type="InterPro" id="IPR034964">
    <property type="entry name" value="LS"/>
</dbReference>
<evidence type="ECO:0000256" key="4">
    <source>
        <dbReference type="ARBA" id="ARBA00022619"/>
    </source>
</evidence>
<protein>
    <recommendedName>
        <fullName evidence="3">6,7-dimethyl-8-ribityllumazine synthase</fullName>
        <ecNumber evidence="3">2.5.1.78</ecNumber>
    </recommendedName>
</protein>
<evidence type="ECO:0000256" key="6">
    <source>
        <dbReference type="ARBA" id="ARBA00048785"/>
    </source>
</evidence>
<evidence type="ECO:0000313" key="7">
    <source>
        <dbReference type="EMBL" id="SVB55632.1"/>
    </source>
</evidence>
<keyword evidence="5" id="KW-0808">Transferase</keyword>
<name>A0A382EZ15_9ZZZZ</name>
<keyword evidence="4" id="KW-0686">Riboflavin biosynthesis</keyword>
<dbReference type="GO" id="GO:0005829">
    <property type="term" value="C:cytosol"/>
    <property type="evidence" value="ECO:0007669"/>
    <property type="project" value="TreeGrafter"/>
</dbReference>
<organism evidence="7">
    <name type="scientific">marine metagenome</name>
    <dbReference type="NCBI Taxonomy" id="408172"/>
    <lineage>
        <taxon>unclassified sequences</taxon>
        <taxon>metagenomes</taxon>
        <taxon>ecological metagenomes</taxon>
    </lineage>
</organism>
<dbReference type="Gene3D" id="3.40.50.960">
    <property type="entry name" value="Lumazine/riboflavin synthase"/>
    <property type="match status" value="1"/>
</dbReference>
<dbReference type="AlphaFoldDB" id="A0A382EZ15"/>